<organism evidence="2 3">
    <name type="scientific">Cutibacterium equinum</name>
    <dbReference type="NCBI Taxonomy" id="3016342"/>
    <lineage>
        <taxon>Bacteria</taxon>
        <taxon>Bacillati</taxon>
        <taxon>Actinomycetota</taxon>
        <taxon>Actinomycetes</taxon>
        <taxon>Propionibacteriales</taxon>
        <taxon>Propionibacteriaceae</taxon>
        <taxon>Cutibacterium</taxon>
    </lineage>
</organism>
<dbReference type="EMBL" id="CP115668">
    <property type="protein sequence ID" value="WCC79794.1"/>
    <property type="molecule type" value="Genomic_DNA"/>
</dbReference>
<keyword evidence="1" id="KW-0732">Signal</keyword>
<gene>
    <name evidence="2" type="ORF">O6R08_10055</name>
</gene>
<evidence type="ECO:0000313" key="3">
    <source>
        <dbReference type="Proteomes" id="UP001212097"/>
    </source>
</evidence>
<sequence length="252" mass="26926">MKHIRLVAASAAVSVAAGSALMAAPARAAEPVPAPTPAPSKIDTSKLPLKIDRDCLKKYHEDRVPAEKQIADLLLKKGAAVTADIAVKSAKDIVNLALKNPELLSDPQGFGIEVGKIVAKHAASHLGEGLDDQELKPLVEKIIENLKASKVCYTFTLPNHDKPTTTVAELGDYDNAGFVGDVNNADVSQDFSKLQIISDLEKKIADLKEKISNSQIIKDIEAKLAHFKKHLSNGHLLADLEKIIGDLTAKAA</sequence>
<accession>A0ABY7QXL6</accession>
<feature type="chain" id="PRO_5046801404" description="Tat pathway signal sequence domain protein" evidence="1">
    <location>
        <begin position="29"/>
        <end position="252"/>
    </location>
</feature>
<dbReference type="RefSeq" id="WP_271417980.1">
    <property type="nucleotide sequence ID" value="NZ_CP115668.1"/>
</dbReference>
<name>A0ABY7QXL6_9ACTN</name>
<dbReference type="Proteomes" id="UP001212097">
    <property type="component" value="Chromosome"/>
</dbReference>
<reference evidence="2 3" key="1">
    <citation type="submission" date="2023-06" db="EMBL/GenBank/DDBJ databases">
        <title>The Gram-positive Non-spore-bearing Anaerobic Bacilli of Human Feces.</title>
        <authorList>
            <person name="Eggerth A.H."/>
        </authorList>
    </citation>
    <scope>NUCLEOTIDE SEQUENCE [LARGE SCALE GENOMIC DNA]</scope>
    <source>
        <strain evidence="2 3">CBA3108</strain>
    </source>
</reference>
<proteinExistence type="predicted"/>
<evidence type="ECO:0000313" key="2">
    <source>
        <dbReference type="EMBL" id="WCC79794.1"/>
    </source>
</evidence>
<evidence type="ECO:0008006" key="4">
    <source>
        <dbReference type="Google" id="ProtNLM"/>
    </source>
</evidence>
<keyword evidence="3" id="KW-1185">Reference proteome</keyword>
<protein>
    <recommendedName>
        <fullName evidence="4">Tat pathway signal sequence domain protein</fullName>
    </recommendedName>
</protein>
<feature type="signal peptide" evidence="1">
    <location>
        <begin position="1"/>
        <end position="28"/>
    </location>
</feature>
<evidence type="ECO:0000256" key="1">
    <source>
        <dbReference type="SAM" id="SignalP"/>
    </source>
</evidence>